<name>G3IPP3_CRIGR</name>
<protein>
    <submittedName>
        <fullName evidence="1">Uncharacterized protein</fullName>
    </submittedName>
</protein>
<evidence type="ECO:0000313" key="2">
    <source>
        <dbReference type="Proteomes" id="UP000001075"/>
    </source>
</evidence>
<accession>G3IPP3</accession>
<dbReference type="AlphaFoldDB" id="G3IPP3"/>
<dbReference type="InParanoid" id="G3IPP3"/>
<evidence type="ECO:0000313" key="1">
    <source>
        <dbReference type="EMBL" id="EGV91374.1"/>
    </source>
</evidence>
<sequence length="59" mass="6486">MPPLSIASGIFPYSIEFYCCLLESSSLCSLDDSLSAEAQRLGAMRQLLKSVALTRKLIF</sequence>
<proteinExistence type="predicted"/>
<dbReference type="Proteomes" id="UP000001075">
    <property type="component" value="Unassembled WGS sequence"/>
</dbReference>
<dbReference type="EMBL" id="JH013276">
    <property type="protein sequence ID" value="EGV91374.1"/>
    <property type="molecule type" value="Genomic_DNA"/>
</dbReference>
<organism evidence="1 2">
    <name type="scientific">Cricetulus griseus</name>
    <name type="common">Chinese hamster</name>
    <name type="synonym">Cricetulus barabensis griseus</name>
    <dbReference type="NCBI Taxonomy" id="10029"/>
    <lineage>
        <taxon>Eukaryota</taxon>
        <taxon>Metazoa</taxon>
        <taxon>Chordata</taxon>
        <taxon>Craniata</taxon>
        <taxon>Vertebrata</taxon>
        <taxon>Euteleostomi</taxon>
        <taxon>Mammalia</taxon>
        <taxon>Eutheria</taxon>
        <taxon>Euarchontoglires</taxon>
        <taxon>Glires</taxon>
        <taxon>Rodentia</taxon>
        <taxon>Myomorpha</taxon>
        <taxon>Muroidea</taxon>
        <taxon>Cricetidae</taxon>
        <taxon>Cricetinae</taxon>
        <taxon>Cricetulus</taxon>
    </lineage>
</organism>
<gene>
    <name evidence="1" type="ORF">I79_025963</name>
</gene>
<reference evidence="2" key="1">
    <citation type="journal article" date="2011" name="Nat. Biotechnol.">
        <title>The genomic sequence of the Chinese hamster ovary (CHO)-K1 cell line.</title>
        <authorList>
            <person name="Xu X."/>
            <person name="Nagarajan H."/>
            <person name="Lewis N.E."/>
            <person name="Pan S."/>
            <person name="Cai Z."/>
            <person name="Liu X."/>
            <person name="Chen W."/>
            <person name="Xie M."/>
            <person name="Wang W."/>
            <person name="Hammond S."/>
            <person name="Andersen M.R."/>
            <person name="Neff N."/>
            <person name="Passarelli B."/>
            <person name="Koh W."/>
            <person name="Fan H.C."/>
            <person name="Wang J."/>
            <person name="Gui Y."/>
            <person name="Lee K.H."/>
            <person name="Betenbaugh M.J."/>
            <person name="Quake S.R."/>
            <person name="Famili I."/>
            <person name="Palsson B.O."/>
            <person name="Wang J."/>
        </authorList>
    </citation>
    <scope>NUCLEOTIDE SEQUENCE [LARGE SCALE GENOMIC DNA]</scope>
    <source>
        <strain evidence="2">CHO K1 cell line</strain>
    </source>
</reference>